<dbReference type="Pfam" id="PF16501">
    <property type="entry name" value="SCAPER_N"/>
    <property type="match status" value="1"/>
</dbReference>
<organism evidence="3 4">
    <name type="scientific">Dibothriocephalus latus</name>
    <name type="common">Fish tapeworm</name>
    <name type="synonym">Diphyllobothrium latum</name>
    <dbReference type="NCBI Taxonomy" id="60516"/>
    <lineage>
        <taxon>Eukaryota</taxon>
        <taxon>Metazoa</taxon>
        <taxon>Spiralia</taxon>
        <taxon>Lophotrochozoa</taxon>
        <taxon>Platyhelminthes</taxon>
        <taxon>Cestoda</taxon>
        <taxon>Eucestoda</taxon>
        <taxon>Diphyllobothriidea</taxon>
        <taxon>Diphyllobothriidae</taxon>
        <taxon>Dibothriocephalus</taxon>
    </lineage>
</organism>
<evidence type="ECO:0000313" key="3">
    <source>
        <dbReference type="EMBL" id="VDN39418.1"/>
    </source>
</evidence>
<protein>
    <recommendedName>
        <fullName evidence="2">S phase cyclin A-associated protein in the endoplasmic reticulum N-terminal domain-containing protein</fullName>
    </recommendedName>
</protein>
<feature type="region of interest" description="Disordered" evidence="1">
    <location>
        <begin position="183"/>
        <end position="207"/>
    </location>
</feature>
<dbReference type="EMBL" id="UYRU01095458">
    <property type="protein sequence ID" value="VDN39418.1"/>
    <property type="molecule type" value="Genomic_DNA"/>
</dbReference>
<dbReference type="OrthoDB" id="6288542at2759"/>
<dbReference type="InterPro" id="IPR032446">
    <property type="entry name" value="SCAPER_N"/>
</dbReference>
<evidence type="ECO:0000256" key="1">
    <source>
        <dbReference type="SAM" id="MobiDB-lite"/>
    </source>
</evidence>
<keyword evidence="4" id="KW-1185">Reference proteome</keyword>
<sequence>MAEMFDIPMDRRCLNNCEWIRKAVECEGVQARNIIKYNVPINDKQAFLPAFLQEYRCMQGKASPPVMRTRTPSDRRSGPAKISVLQTLYTCSFNATTLVEVIMILKHSEHDFKALIEKMSLLRRYESSAVENRPQCLAWDERKISPGKPIMHRVLAEGSSHGGQTSLITASPAMTARTLATDEDDFDFGTSGPATGRREPARCGKTNPIDIAVGR</sequence>
<gene>
    <name evidence="3" type="ORF">DILT_LOCUS17867</name>
</gene>
<reference evidence="3 4" key="1">
    <citation type="submission" date="2018-11" db="EMBL/GenBank/DDBJ databases">
        <authorList>
            <consortium name="Pathogen Informatics"/>
        </authorList>
    </citation>
    <scope>NUCLEOTIDE SEQUENCE [LARGE SCALE GENOMIC DNA]</scope>
</reference>
<accession>A0A3P7NTX2</accession>
<evidence type="ECO:0000313" key="4">
    <source>
        <dbReference type="Proteomes" id="UP000281553"/>
    </source>
</evidence>
<feature type="non-terminal residue" evidence="3">
    <location>
        <position position="215"/>
    </location>
</feature>
<evidence type="ECO:0000259" key="2">
    <source>
        <dbReference type="Pfam" id="PF16501"/>
    </source>
</evidence>
<dbReference type="Proteomes" id="UP000281553">
    <property type="component" value="Unassembled WGS sequence"/>
</dbReference>
<dbReference type="AlphaFoldDB" id="A0A3P7NTX2"/>
<feature type="domain" description="S phase cyclin A-associated protein in the endoplasmic reticulum N-terminal" evidence="2">
    <location>
        <begin position="95"/>
        <end position="151"/>
    </location>
</feature>
<name>A0A3P7NTX2_DIBLA</name>
<proteinExistence type="predicted"/>